<feature type="signal peptide" evidence="2">
    <location>
        <begin position="1"/>
        <end position="22"/>
    </location>
</feature>
<sequence length="630" mass="69957">MKLILILVCVDVIVCNVNESNGKNEGNVKNEETPMPEKSAQSQNETVKKRAKNEVKRKEDEPIEFKTTKIVTGLEYLGSGYDIVKANTLGDSDYGEDLGYRAPVIEFIWAQTDVGVTNSLDSLQPVGGWVRPKVSCGESEDVMEIDSISKMKDVTEADVGITVKVPNAGTGSLSTQYENLKDEKEGVSNKLYTNAYYCFTYAAGIPPTLDWITTDEFTESASELPKTIKHYEECTIEKYKKRKKVCSDLLKWMEFFSEFGTHVVTQIHLGGKLTRYLSVPSSVVDSLAKNGFEVNAVIGAAISGVNVDVSVGVSQHFEEELKNLKKSSKLKFSVMGGIHPDKNISPASIRKWKSTVPKYPMPIRMDLVNISTYLPREYYNAFKEAMNFYIGLNEALPWDIEEKEGRIMTLKSILVNSTQVIASNANEEIPLAKCPKDKRVLFGFILNIDKELKTEVYPCPQNKYGTPKSRFFRAFCTVDKLSENSNTFIYILCGNSLGLEFKTKYENNQNELTCDEGDQIITGFNMMLNMTKVTPCKTGASSCETDHKGAMMIVCADKRIPELKAVETVANIVTNDKIDIGDTRYTLIGLVGCIAEKSSVVSACSSFANGCKLITKDTCNLSIGWGMFTA</sequence>
<gene>
    <name evidence="4" type="ORF">TOT_040000528</name>
</gene>
<evidence type="ECO:0000259" key="3">
    <source>
        <dbReference type="PROSITE" id="PS51412"/>
    </source>
</evidence>
<dbReference type="EMBL" id="AP011949">
    <property type="protein sequence ID" value="BAM42158.1"/>
    <property type="molecule type" value="Genomic_DNA"/>
</dbReference>
<dbReference type="VEuPathDB" id="PiroplasmaDB:TOT_040000528"/>
<dbReference type="eggNOG" id="ENOG502S7UT">
    <property type="taxonomic scope" value="Eukaryota"/>
</dbReference>
<evidence type="ECO:0000256" key="2">
    <source>
        <dbReference type="SAM" id="SignalP"/>
    </source>
</evidence>
<feature type="region of interest" description="Disordered" evidence="1">
    <location>
        <begin position="21"/>
        <end position="55"/>
    </location>
</feature>
<dbReference type="RefSeq" id="XP_009692459.1">
    <property type="nucleotide sequence ID" value="XM_009694164.1"/>
</dbReference>
<proteinExistence type="predicted"/>
<accession>J4C997</accession>
<keyword evidence="5" id="KW-1185">Reference proteome</keyword>
<feature type="compositionally biased region" description="Basic and acidic residues" evidence="1">
    <location>
        <begin position="46"/>
        <end position="55"/>
    </location>
</feature>
<dbReference type="OMA" id="YCFTYAA"/>
<dbReference type="OrthoDB" id="1366754at2759"/>
<feature type="domain" description="MACPF" evidence="3">
    <location>
        <begin position="60"/>
        <end position="407"/>
    </location>
</feature>
<reference evidence="4 5" key="1">
    <citation type="journal article" date="2012" name="MBio">
        <title>Comparative genome analysis of three eukaryotic parasites with differing abilities to transform leukocytes reveals key mediators of Theileria-induced leukocyte transformation.</title>
        <authorList>
            <person name="Hayashida K."/>
            <person name="Hara Y."/>
            <person name="Abe T."/>
            <person name="Yamasaki C."/>
            <person name="Toyoda A."/>
            <person name="Kosuge T."/>
            <person name="Suzuki Y."/>
            <person name="Sato Y."/>
            <person name="Kawashima S."/>
            <person name="Katayama T."/>
            <person name="Wakaguri H."/>
            <person name="Inoue N."/>
            <person name="Homma K."/>
            <person name="Tada-Umezaki M."/>
            <person name="Yagi Y."/>
            <person name="Fujii Y."/>
            <person name="Habara T."/>
            <person name="Kanehisa M."/>
            <person name="Watanabe H."/>
            <person name="Ito K."/>
            <person name="Gojobori T."/>
            <person name="Sugawara H."/>
            <person name="Imanishi T."/>
            <person name="Weir W."/>
            <person name="Gardner M."/>
            <person name="Pain A."/>
            <person name="Shiels B."/>
            <person name="Hattori M."/>
            <person name="Nene V."/>
            <person name="Sugimoto C."/>
        </authorList>
    </citation>
    <scope>NUCLEOTIDE SEQUENCE [LARGE SCALE GENOMIC DNA]</scope>
    <source>
        <strain evidence="4 5">Shintoku</strain>
    </source>
</reference>
<protein>
    <submittedName>
        <fullName evidence="4">MAC/perforin</fullName>
    </submittedName>
</protein>
<dbReference type="STRING" id="869250.J4C997"/>
<evidence type="ECO:0000313" key="4">
    <source>
        <dbReference type="EMBL" id="BAM42158.1"/>
    </source>
</evidence>
<dbReference type="AlphaFoldDB" id="J4C997"/>
<evidence type="ECO:0000256" key="1">
    <source>
        <dbReference type="SAM" id="MobiDB-lite"/>
    </source>
</evidence>
<dbReference type="PROSITE" id="PS51412">
    <property type="entry name" value="MACPF_2"/>
    <property type="match status" value="1"/>
</dbReference>
<organism evidence="4 5">
    <name type="scientific">Theileria orientalis strain Shintoku</name>
    <dbReference type="NCBI Taxonomy" id="869250"/>
    <lineage>
        <taxon>Eukaryota</taxon>
        <taxon>Sar</taxon>
        <taxon>Alveolata</taxon>
        <taxon>Apicomplexa</taxon>
        <taxon>Aconoidasida</taxon>
        <taxon>Piroplasmida</taxon>
        <taxon>Theileriidae</taxon>
        <taxon>Theileria</taxon>
    </lineage>
</organism>
<dbReference type="KEGG" id="tot:TOT_040000528"/>
<dbReference type="Proteomes" id="UP000003786">
    <property type="component" value="Chromosome 4"/>
</dbReference>
<keyword evidence="2" id="KW-0732">Signal</keyword>
<dbReference type="InterPro" id="IPR020864">
    <property type="entry name" value="MACPF"/>
</dbReference>
<evidence type="ECO:0000313" key="5">
    <source>
        <dbReference type="Proteomes" id="UP000003786"/>
    </source>
</evidence>
<dbReference type="GeneID" id="20716584"/>
<dbReference type="Pfam" id="PF01823">
    <property type="entry name" value="MACPF"/>
    <property type="match status" value="1"/>
</dbReference>
<feature type="chain" id="PRO_5003778647" evidence="2">
    <location>
        <begin position="23"/>
        <end position="630"/>
    </location>
</feature>
<name>J4C997_THEOR</name>